<evidence type="ECO:0000256" key="1">
    <source>
        <dbReference type="SAM" id="SignalP"/>
    </source>
</evidence>
<accession>E4XUT9</accession>
<reference evidence="2" key="1">
    <citation type="journal article" date="2010" name="Science">
        <title>Plasticity of animal genome architecture unmasked by rapid evolution of a pelagic tunicate.</title>
        <authorList>
            <person name="Denoeud F."/>
            <person name="Henriet S."/>
            <person name="Mungpakdee S."/>
            <person name="Aury J.M."/>
            <person name="Da Silva C."/>
            <person name="Brinkmann H."/>
            <person name="Mikhaleva J."/>
            <person name="Olsen L.C."/>
            <person name="Jubin C."/>
            <person name="Canestro C."/>
            <person name="Bouquet J.M."/>
            <person name="Danks G."/>
            <person name="Poulain J."/>
            <person name="Campsteijn C."/>
            <person name="Adamski M."/>
            <person name="Cross I."/>
            <person name="Yadetie F."/>
            <person name="Muffato M."/>
            <person name="Louis A."/>
            <person name="Butcher S."/>
            <person name="Tsagkogeorga G."/>
            <person name="Konrad A."/>
            <person name="Singh S."/>
            <person name="Jensen M.F."/>
            <person name="Cong E.H."/>
            <person name="Eikeseth-Otteraa H."/>
            <person name="Noel B."/>
            <person name="Anthouard V."/>
            <person name="Porcel B.M."/>
            <person name="Kachouri-Lafond R."/>
            <person name="Nishino A."/>
            <person name="Ugolini M."/>
            <person name="Chourrout P."/>
            <person name="Nishida H."/>
            <person name="Aasland R."/>
            <person name="Huzurbazar S."/>
            <person name="Westhof E."/>
            <person name="Delsuc F."/>
            <person name="Lehrach H."/>
            <person name="Reinhardt R."/>
            <person name="Weissenbach J."/>
            <person name="Roy S.W."/>
            <person name="Artiguenave F."/>
            <person name="Postlethwait J.H."/>
            <person name="Manak J.R."/>
            <person name="Thompson E.M."/>
            <person name="Jaillon O."/>
            <person name="Du Pasquier L."/>
            <person name="Boudinot P."/>
            <person name="Liberles D.A."/>
            <person name="Volff J.N."/>
            <person name="Philippe H."/>
            <person name="Lenhard B."/>
            <person name="Roest Crollius H."/>
            <person name="Wincker P."/>
            <person name="Chourrout D."/>
        </authorList>
    </citation>
    <scope>NUCLEOTIDE SEQUENCE [LARGE SCALE GENOMIC DNA]</scope>
</reference>
<organism evidence="2">
    <name type="scientific">Oikopleura dioica</name>
    <name type="common">Tunicate</name>
    <dbReference type="NCBI Taxonomy" id="34765"/>
    <lineage>
        <taxon>Eukaryota</taxon>
        <taxon>Metazoa</taxon>
        <taxon>Chordata</taxon>
        <taxon>Tunicata</taxon>
        <taxon>Appendicularia</taxon>
        <taxon>Copelata</taxon>
        <taxon>Oikopleuridae</taxon>
        <taxon>Oikopleura</taxon>
    </lineage>
</organism>
<name>E4XUT9_OIKDI</name>
<keyword evidence="1" id="KW-0732">Signal</keyword>
<protein>
    <submittedName>
        <fullName evidence="2">Uncharacterized protein</fullName>
    </submittedName>
</protein>
<keyword evidence="3" id="KW-1185">Reference proteome</keyword>
<evidence type="ECO:0000313" key="2">
    <source>
        <dbReference type="EMBL" id="CBY13486.1"/>
    </source>
</evidence>
<sequence length="171" mass="19318">MRAFICISSVLLTFAQEYAANNQKSFDLRNMFKEHEEMKKGSGFGGNPFLQNGQFKREPVKINQQTVPSPLGIHKRGIAFGPEFSDFFSSDFPESKRGLLFGPGFSDIFNQDTPDNSASTSFYSKRGYTNFEEDPKRGIEDLISGIAPVLAGGNKDVKPIIRVYRRQDWFL</sequence>
<dbReference type="EMBL" id="FN653191">
    <property type="protein sequence ID" value="CBY13486.1"/>
    <property type="molecule type" value="Genomic_DNA"/>
</dbReference>
<feature type="chain" id="PRO_5012452190" evidence="1">
    <location>
        <begin position="16"/>
        <end position="171"/>
    </location>
</feature>
<dbReference type="InParanoid" id="E4XUT9"/>
<evidence type="ECO:0000313" key="3">
    <source>
        <dbReference type="Proteomes" id="UP000001307"/>
    </source>
</evidence>
<dbReference type="Proteomes" id="UP000001307">
    <property type="component" value="Unassembled WGS sequence"/>
</dbReference>
<gene>
    <name evidence="2" type="ORF">GSOID_T00004802001</name>
</gene>
<dbReference type="AlphaFoldDB" id="E4XUT9"/>
<feature type="signal peptide" evidence="1">
    <location>
        <begin position="1"/>
        <end position="15"/>
    </location>
</feature>
<proteinExistence type="predicted"/>
<dbReference type="OrthoDB" id="10632744at2759"/>